<proteinExistence type="predicted"/>
<dbReference type="InterPro" id="IPR011051">
    <property type="entry name" value="RmlC_Cupin_sf"/>
</dbReference>
<sequence length="128" mass="13282">MHRSIGFCPFCAAAESGGAGRPAPGGLRYDILARIDGPTADYETFIVAAEAGPDFDVPRHIHPGIESAYIVAGGGVLLVDGEAPRELTAGDVAQIAARRPHSFRTGAAATRIVSTYILEKGQPISIPA</sequence>
<organism evidence="2 3">
    <name type="scientific">Candidatus Rhodoblastus alkanivorans</name>
    <dbReference type="NCBI Taxonomy" id="2954117"/>
    <lineage>
        <taxon>Bacteria</taxon>
        <taxon>Pseudomonadati</taxon>
        <taxon>Pseudomonadota</taxon>
        <taxon>Alphaproteobacteria</taxon>
        <taxon>Hyphomicrobiales</taxon>
        <taxon>Rhodoblastaceae</taxon>
        <taxon>Rhodoblastus</taxon>
    </lineage>
</organism>
<dbReference type="EMBL" id="JAIVFP010000001">
    <property type="protein sequence ID" value="MCI4684215.1"/>
    <property type="molecule type" value="Genomic_DNA"/>
</dbReference>
<protein>
    <submittedName>
        <fullName evidence="2">Cupin domain-containing protein</fullName>
    </submittedName>
</protein>
<dbReference type="SUPFAM" id="SSF51182">
    <property type="entry name" value="RmlC-like cupins"/>
    <property type="match status" value="1"/>
</dbReference>
<dbReference type="InterPro" id="IPR013096">
    <property type="entry name" value="Cupin_2"/>
</dbReference>
<gene>
    <name evidence="2" type="ORF">K2U94_15840</name>
</gene>
<evidence type="ECO:0000259" key="1">
    <source>
        <dbReference type="Pfam" id="PF07883"/>
    </source>
</evidence>
<feature type="domain" description="Cupin type-2" evidence="1">
    <location>
        <begin position="56"/>
        <end position="105"/>
    </location>
</feature>
<evidence type="ECO:0000313" key="2">
    <source>
        <dbReference type="EMBL" id="MCI4684215.1"/>
    </source>
</evidence>
<comment type="caution">
    <text evidence="2">The sequence shown here is derived from an EMBL/GenBank/DDBJ whole genome shotgun (WGS) entry which is preliminary data.</text>
</comment>
<dbReference type="RefSeq" id="WP_243068122.1">
    <property type="nucleotide sequence ID" value="NZ_JAIVFK010000015.1"/>
</dbReference>
<dbReference type="Proteomes" id="UP001139104">
    <property type="component" value="Unassembled WGS sequence"/>
</dbReference>
<reference evidence="2" key="1">
    <citation type="journal article" date="2022" name="ISME J.">
        <title>Identification of active gaseous-alkane degraders at natural gas seeps.</title>
        <authorList>
            <person name="Farhan Ul Haque M."/>
            <person name="Hernandez M."/>
            <person name="Crombie A.T."/>
            <person name="Murrell J.C."/>
        </authorList>
    </citation>
    <scope>NUCLEOTIDE SEQUENCE</scope>
    <source>
        <strain evidence="2">PC2</strain>
    </source>
</reference>
<evidence type="ECO:0000313" key="3">
    <source>
        <dbReference type="Proteomes" id="UP001139104"/>
    </source>
</evidence>
<dbReference type="Pfam" id="PF07883">
    <property type="entry name" value="Cupin_2"/>
    <property type="match status" value="1"/>
</dbReference>
<dbReference type="Gene3D" id="2.60.120.10">
    <property type="entry name" value="Jelly Rolls"/>
    <property type="match status" value="1"/>
</dbReference>
<dbReference type="InterPro" id="IPR014710">
    <property type="entry name" value="RmlC-like_jellyroll"/>
</dbReference>
<name>A0ABS9Z9S0_9HYPH</name>
<keyword evidence="3" id="KW-1185">Reference proteome</keyword>
<accession>A0ABS9Z9S0</accession>